<keyword evidence="1" id="KW-0378">Hydrolase</keyword>
<dbReference type="PANTHER" id="PTHR43213">
    <property type="entry name" value="BIFUNCTIONAL DTTP/UTP PYROPHOSPHATASE/METHYLTRANSFERASE PROTEIN-RELATED"/>
    <property type="match status" value="1"/>
</dbReference>
<dbReference type="Gene3D" id="3.90.950.10">
    <property type="match status" value="1"/>
</dbReference>
<dbReference type="AlphaFoldDB" id="A0A2Z6P1H5"/>
<dbReference type="EMBL" id="DF974723">
    <property type="protein sequence ID" value="GAU50264.1"/>
    <property type="molecule type" value="Genomic_DNA"/>
</dbReference>
<evidence type="ECO:0000256" key="1">
    <source>
        <dbReference type="ARBA" id="ARBA00022801"/>
    </source>
</evidence>
<dbReference type="OrthoDB" id="10267058at2759"/>
<evidence type="ECO:0000313" key="3">
    <source>
        <dbReference type="Proteomes" id="UP000242715"/>
    </source>
</evidence>
<dbReference type="Pfam" id="PF02545">
    <property type="entry name" value="Maf"/>
    <property type="match status" value="1"/>
</dbReference>
<organism evidence="2 3">
    <name type="scientific">Trifolium subterraneum</name>
    <name type="common">Subterranean clover</name>
    <dbReference type="NCBI Taxonomy" id="3900"/>
    <lineage>
        <taxon>Eukaryota</taxon>
        <taxon>Viridiplantae</taxon>
        <taxon>Streptophyta</taxon>
        <taxon>Embryophyta</taxon>
        <taxon>Tracheophyta</taxon>
        <taxon>Spermatophyta</taxon>
        <taxon>Magnoliopsida</taxon>
        <taxon>eudicotyledons</taxon>
        <taxon>Gunneridae</taxon>
        <taxon>Pentapetalae</taxon>
        <taxon>rosids</taxon>
        <taxon>fabids</taxon>
        <taxon>Fabales</taxon>
        <taxon>Fabaceae</taxon>
        <taxon>Papilionoideae</taxon>
        <taxon>50 kb inversion clade</taxon>
        <taxon>NPAAA clade</taxon>
        <taxon>Hologalegina</taxon>
        <taxon>IRL clade</taxon>
        <taxon>Trifolieae</taxon>
        <taxon>Trifolium</taxon>
    </lineage>
</organism>
<dbReference type="InterPro" id="IPR003697">
    <property type="entry name" value="Maf-like"/>
</dbReference>
<proteinExistence type="predicted"/>
<sequence length="134" mass="14621">MRFLRETSGWERKDNLEESNNNLGTFHIIKVVVYRGTIREKPTSEKEAREFVKGYSGSHAAVVGSVVVTNLVTGKCYGGWESAEIDDGVTFNVAGGLMLEHPLTLPFVDAVVGSTDTVMGLSKALTEKLIMEAL</sequence>
<reference evidence="3" key="1">
    <citation type="journal article" date="2017" name="Front. Plant Sci.">
        <title>Climate Clever Clovers: New Paradigm to Reduce the Environmental Footprint of Ruminants by Breeding Low Methanogenic Forages Utilizing Haplotype Variation.</title>
        <authorList>
            <person name="Kaur P."/>
            <person name="Appels R."/>
            <person name="Bayer P.E."/>
            <person name="Keeble-Gagnere G."/>
            <person name="Wang J."/>
            <person name="Hirakawa H."/>
            <person name="Shirasawa K."/>
            <person name="Vercoe P."/>
            <person name="Stefanova K."/>
            <person name="Durmic Z."/>
            <person name="Nichols P."/>
            <person name="Revell C."/>
            <person name="Isobe S.N."/>
            <person name="Edwards D."/>
            <person name="Erskine W."/>
        </authorList>
    </citation>
    <scope>NUCLEOTIDE SEQUENCE [LARGE SCALE GENOMIC DNA]</scope>
    <source>
        <strain evidence="3">cv. Daliak</strain>
    </source>
</reference>
<gene>
    <name evidence="2" type="ORF">TSUD_409100</name>
</gene>
<evidence type="ECO:0000313" key="2">
    <source>
        <dbReference type="EMBL" id="GAU50264.1"/>
    </source>
</evidence>
<keyword evidence="3" id="KW-1185">Reference proteome</keyword>
<dbReference type="SUPFAM" id="SSF52972">
    <property type="entry name" value="ITPase-like"/>
    <property type="match status" value="1"/>
</dbReference>
<dbReference type="PANTHER" id="PTHR43213:SF4">
    <property type="entry name" value="7-METHYL-GTP PYROPHOSPHATASE"/>
    <property type="match status" value="1"/>
</dbReference>
<accession>A0A2Z6P1H5</accession>
<protein>
    <submittedName>
        <fullName evidence="2">Uncharacterized protein</fullName>
    </submittedName>
</protein>
<dbReference type="InterPro" id="IPR029001">
    <property type="entry name" value="ITPase-like_fam"/>
</dbReference>
<dbReference type="Proteomes" id="UP000242715">
    <property type="component" value="Unassembled WGS sequence"/>
</dbReference>
<dbReference type="GO" id="GO:0047429">
    <property type="term" value="F:nucleoside triphosphate diphosphatase activity"/>
    <property type="evidence" value="ECO:0007669"/>
    <property type="project" value="InterPro"/>
</dbReference>
<name>A0A2Z6P1H5_TRISU</name>